<proteinExistence type="evidence at transcript level"/>
<name>Q81886_9PAPI</name>
<dbReference type="PIR" id="S19907">
    <property type="entry name" value="S19907"/>
</dbReference>
<reference evidence="1" key="1">
    <citation type="journal article" date="1992" name="J. Virol.">
        <title>Human papillomavirus type 33 in a tonsillar carcinoma generates its putative E7 mRNA via two E6* transcript species which are terminated at different early region poly(A) sites.</title>
        <authorList>
            <person name="Snijders P.J.F."/>
            <person name="van den Brule A.J.C."/>
            <person name="Schrijnemakers H.F.J."/>
            <person name="Raaphorst P.M.C."/>
            <person name="Meijer C.J.L.M."/>
            <person name="Walboomers J.M.M."/>
        </authorList>
    </citation>
    <scope>NUCLEOTIDE SEQUENCE</scope>
    <source>
        <strain evidence="1">Type 33</strain>
        <tissue evidence="1">Tonsillar carcinoma</tissue>
    </source>
</reference>
<protein>
    <submittedName>
        <fullName evidence="1">E7-C protein</fullName>
    </submittedName>
</protein>
<organism evidence="1">
    <name type="scientific">Human papillomavirus</name>
    <dbReference type="NCBI Taxonomy" id="10566"/>
    <lineage>
        <taxon>Viruses</taxon>
        <taxon>Monodnaviria</taxon>
        <taxon>Shotokuvirae</taxon>
        <taxon>Cossaviricota</taxon>
        <taxon>Papovaviricetes</taxon>
        <taxon>Zurhausenvirales</taxon>
        <taxon>Papillomaviridae</taxon>
    </lineage>
</organism>
<gene>
    <name evidence="1" type="primary">E7-C</name>
</gene>
<accession>Q81886</accession>
<dbReference type="Gene3D" id="3.30.160.330">
    <property type="match status" value="1"/>
</dbReference>
<dbReference type="SUPFAM" id="SSF161234">
    <property type="entry name" value="E7 C-terminal domain-like"/>
    <property type="match status" value="1"/>
</dbReference>
<evidence type="ECO:0000313" key="1">
    <source>
        <dbReference type="EMBL" id="CAA45436.1"/>
    </source>
</evidence>
<dbReference type="EMBL" id="X64086">
    <property type="protein sequence ID" value="CAA45436.1"/>
    <property type="molecule type" value="mRNA"/>
</dbReference>
<sequence>MICAKHWRQLYTTLNYSAWNAKNLCNDLSTASDLRTIQQLLMGTVNIVCPTCAQQ</sequence>